<dbReference type="InterPro" id="IPR050490">
    <property type="entry name" value="Bact_solute-bd_prot1"/>
</dbReference>
<feature type="signal peptide" evidence="1">
    <location>
        <begin position="1"/>
        <end position="23"/>
    </location>
</feature>
<keyword evidence="1" id="KW-0732">Signal</keyword>
<gene>
    <name evidence="2" type="ORF">H6X83_02430</name>
</gene>
<dbReference type="PANTHER" id="PTHR43649:SF12">
    <property type="entry name" value="DIACETYLCHITOBIOSE BINDING PROTEIN DASA"/>
    <property type="match status" value="1"/>
</dbReference>
<dbReference type="AlphaFoldDB" id="A0A7G9WIL7"/>
<dbReference type="Proteomes" id="UP000516046">
    <property type="component" value="Chromosome"/>
</dbReference>
<keyword evidence="3" id="KW-1185">Reference proteome</keyword>
<accession>A0A7G9WIL7</accession>
<evidence type="ECO:0000256" key="1">
    <source>
        <dbReference type="SAM" id="SignalP"/>
    </source>
</evidence>
<sequence length="558" mass="61918">MMKPTYRLAACLLTVSLLSGILAGCGSGGTASNSVSSSAPPALKKSSWETAKSAPFSPYPQTVTYTLGKMCSGNNSNMPAGSTYENNAYTRYLKKKLNIQNKDTFEVTDSDNYEAEVELSVANQDLPDVMLVNSRKFLITMIQNDLVANLTDAFKHCASPRLREIYNSYDGLIDSVTFNGKIMALPETDVYSGPNFLWLRKDWMDKLGLSAPKTLADAKKIIQAFVEKDPGKNGLDNNVGLVCDSDLVGNPSTCYSLDPLFAQFDSYPKKWIQDKSGGKVYGSVTQNTRKALALLHEWYRDGIIDPDFMLRTNDNAAALVAAGKTGALFGWWWAPNNPLIQSMQKNPSAQWVPYLLPTGSDGTVRVCLPAASPKYIVVRKNYNHPEIVMKIMSTLYDYARYQDPAVSELQTYFSENVDPTATPLVLNCDYSDAVTRTTNHILSVLNGSSPQTSLNMVERAYYKSCNTYLSQKVKQPTSWAAFTSRITAVKLLLNNKVTYVNKQTSATNTAIPSELAELEKEAFLNIIIGNQPITYFDTFVQRWYDMGGEKLTQQENQQ</sequence>
<dbReference type="SUPFAM" id="SSF53850">
    <property type="entry name" value="Periplasmic binding protein-like II"/>
    <property type="match status" value="1"/>
</dbReference>
<dbReference type="KEGG" id="caml:H6X83_02430"/>
<dbReference type="Gene3D" id="3.40.190.10">
    <property type="entry name" value="Periplasmic binding protein-like II"/>
    <property type="match status" value="2"/>
</dbReference>
<feature type="chain" id="PRO_5038677870" evidence="1">
    <location>
        <begin position="24"/>
        <end position="558"/>
    </location>
</feature>
<name>A0A7G9WIL7_9FIRM</name>
<organism evidence="2 3">
    <name type="scientific">Caproicibacterium amylolyticum</name>
    <dbReference type="NCBI Taxonomy" id="2766537"/>
    <lineage>
        <taxon>Bacteria</taxon>
        <taxon>Bacillati</taxon>
        <taxon>Bacillota</taxon>
        <taxon>Clostridia</taxon>
        <taxon>Eubacteriales</taxon>
        <taxon>Oscillospiraceae</taxon>
        <taxon>Caproicibacterium</taxon>
    </lineage>
</organism>
<proteinExistence type="predicted"/>
<dbReference type="EMBL" id="CP060696">
    <property type="protein sequence ID" value="QNO18529.1"/>
    <property type="molecule type" value="Genomic_DNA"/>
</dbReference>
<evidence type="ECO:0000313" key="2">
    <source>
        <dbReference type="EMBL" id="QNO18529.1"/>
    </source>
</evidence>
<evidence type="ECO:0000313" key="3">
    <source>
        <dbReference type="Proteomes" id="UP000516046"/>
    </source>
</evidence>
<dbReference type="PANTHER" id="PTHR43649">
    <property type="entry name" value="ARABINOSE-BINDING PROTEIN-RELATED"/>
    <property type="match status" value="1"/>
</dbReference>
<dbReference type="PROSITE" id="PS51257">
    <property type="entry name" value="PROKAR_LIPOPROTEIN"/>
    <property type="match status" value="1"/>
</dbReference>
<reference evidence="2 3" key="1">
    <citation type="submission" date="2020-08" db="EMBL/GenBank/DDBJ databases">
        <authorList>
            <person name="Ren C."/>
            <person name="Gu Y."/>
            <person name="Xu Y."/>
        </authorList>
    </citation>
    <scope>NUCLEOTIDE SEQUENCE [LARGE SCALE GENOMIC DNA]</scope>
    <source>
        <strain evidence="2 3">LBM18003</strain>
    </source>
</reference>
<dbReference type="RefSeq" id="WP_212507591.1">
    <property type="nucleotide sequence ID" value="NZ_CP060696.1"/>
</dbReference>
<protein>
    <submittedName>
        <fullName evidence="2">Extracellular solute-binding protein</fullName>
    </submittedName>
</protein>